<dbReference type="PANTHER" id="PTHR47053:SF1">
    <property type="entry name" value="MUREIN DD-ENDOPEPTIDASE MEPH-RELATED"/>
    <property type="match status" value="1"/>
</dbReference>
<dbReference type="RefSeq" id="WP_013657940.1">
    <property type="nucleotide sequence ID" value="NC_015275.1"/>
</dbReference>
<comment type="similarity">
    <text evidence="1">Belongs to the peptidase C40 family.</text>
</comment>
<evidence type="ECO:0000259" key="5">
    <source>
        <dbReference type="PROSITE" id="PS51935"/>
    </source>
</evidence>
<keyword evidence="2" id="KW-0645">Protease</keyword>
<sequence>MRGKQLGVLGGLLIAMTMFTTNLFASEIEIGVVTQKSSAYYSADVLGEKAGYVFEGESLTIVEEVDGFYGVLLEEDELVYIEKSCLQVEQLEEEKDETEEVTTTNEVVNEPQPVKEEVSPVPKKEEVKISKGEEVVAYAKQFIGTPYRSGGNSLTKGVDCSGFTQQVFLKFGVKLQRSSRSQYASNGKKITKDQLQPGDLVFYGYNGSVNHVAIYIGNGQIIHAPVPGKSVCTEPLWQRGCAPIIGYKRVV</sequence>
<dbReference type="Pfam" id="PF00877">
    <property type="entry name" value="NLPC_P60"/>
    <property type="match status" value="1"/>
</dbReference>
<keyword evidence="3" id="KW-0378">Hydrolase</keyword>
<evidence type="ECO:0000256" key="2">
    <source>
        <dbReference type="ARBA" id="ARBA00022670"/>
    </source>
</evidence>
<dbReference type="Gene3D" id="3.90.1720.10">
    <property type="entry name" value="endopeptidase domain like (from Nostoc punctiforme)"/>
    <property type="match status" value="1"/>
</dbReference>
<dbReference type="KEGG" id="cle:Clole_2963"/>
<dbReference type="eggNOG" id="COG0791">
    <property type="taxonomic scope" value="Bacteria"/>
</dbReference>
<evidence type="ECO:0000256" key="3">
    <source>
        <dbReference type="ARBA" id="ARBA00022801"/>
    </source>
</evidence>
<organism evidence="6 7">
    <name type="scientific">Cellulosilyticum lentocellum (strain ATCC 49066 / DSM 5427 / NCIMB 11756 / RHM5)</name>
    <name type="common">Clostridium lentocellum</name>
    <dbReference type="NCBI Taxonomy" id="642492"/>
    <lineage>
        <taxon>Bacteria</taxon>
        <taxon>Bacillati</taxon>
        <taxon>Bacillota</taxon>
        <taxon>Clostridia</taxon>
        <taxon>Lachnospirales</taxon>
        <taxon>Cellulosilyticaceae</taxon>
        <taxon>Cellulosilyticum</taxon>
    </lineage>
</organism>
<evidence type="ECO:0000313" key="7">
    <source>
        <dbReference type="Proteomes" id="UP000008467"/>
    </source>
</evidence>
<dbReference type="SUPFAM" id="SSF54001">
    <property type="entry name" value="Cysteine proteinases"/>
    <property type="match status" value="1"/>
</dbReference>
<gene>
    <name evidence="6" type="ordered locus">Clole_2963</name>
</gene>
<evidence type="ECO:0000313" key="6">
    <source>
        <dbReference type="EMBL" id="ADZ84660.1"/>
    </source>
</evidence>
<dbReference type="PROSITE" id="PS51935">
    <property type="entry name" value="NLPC_P60"/>
    <property type="match status" value="1"/>
</dbReference>
<proteinExistence type="inferred from homology"/>
<dbReference type="HOGENOM" id="CLU_1105591_0_0_9"/>
<name>F2JMK9_CELLD</name>
<evidence type="ECO:0000256" key="1">
    <source>
        <dbReference type="ARBA" id="ARBA00007074"/>
    </source>
</evidence>
<dbReference type="GO" id="GO:0006508">
    <property type="term" value="P:proteolysis"/>
    <property type="evidence" value="ECO:0007669"/>
    <property type="project" value="UniProtKB-KW"/>
</dbReference>
<keyword evidence="7" id="KW-1185">Reference proteome</keyword>
<dbReference type="InterPro" id="IPR051202">
    <property type="entry name" value="Peptidase_C40"/>
</dbReference>
<feature type="domain" description="NlpC/P60" evidence="5">
    <location>
        <begin position="129"/>
        <end position="251"/>
    </location>
</feature>
<reference evidence="6 7" key="1">
    <citation type="journal article" date="2011" name="J. Bacteriol.">
        <title>Complete genome sequence of the cellulose-degrading bacterium Cellulosilyticum lentocellum.</title>
        <authorList>
            <consortium name="US DOE Joint Genome Institute"/>
            <person name="Miller D.A."/>
            <person name="Suen G."/>
            <person name="Bruce D."/>
            <person name="Copeland A."/>
            <person name="Cheng J.F."/>
            <person name="Detter C."/>
            <person name="Goodwin L.A."/>
            <person name="Han C.S."/>
            <person name="Hauser L.J."/>
            <person name="Land M.L."/>
            <person name="Lapidus A."/>
            <person name="Lucas S."/>
            <person name="Meincke L."/>
            <person name="Pitluck S."/>
            <person name="Tapia R."/>
            <person name="Teshima H."/>
            <person name="Woyke T."/>
            <person name="Fox B.G."/>
            <person name="Angert E.R."/>
            <person name="Currie C.R."/>
        </authorList>
    </citation>
    <scope>NUCLEOTIDE SEQUENCE [LARGE SCALE GENOMIC DNA]</scope>
    <source>
        <strain evidence="7">ATCC 49066 / DSM 5427 / NCIMB 11756 / RHM5</strain>
    </source>
</reference>
<dbReference type="AlphaFoldDB" id="F2JMK9"/>
<dbReference type="PANTHER" id="PTHR47053">
    <property type="entry name" value="MUREIN DD-ENDOPEPTIDASE MEPH-RELATED"/>
    <property type="match status" value="1"/>
</dbReference>
<dbReference type="EMBL" id="CP002582">
    <property type="protein sequence ID" value="ADZ84660.1"/>
    <property type="molecule type" value="Genomic_DNA"/>
</dbReference>
<dbReference type="InterPro" id="IPR000064">
    <property type="entry name" value="NLP_P60_dom"/>
</dbReference>
<evidence type="ECO:0000256" key="4">
    <source>
        <dbReference type="ARBA" id="ARBA00022807"/>
    </source>
</evidence>
<protein>
    <submittedName>
        <fullName evidence="6">NLP/P60 protein</fullName>
    </submittedName>
</protein>
<accession>F2JMK9</accession>
<dbReference type="GO" id="GO:0008234">
    <property type="term" value="F:cysteine-type peptidase activity"/>
    <property type="evidence" value="ECO:0007669"/>
    <property type="project" value="UniProtKB-KW"/>
</dbReference>
<keyword evidence="4" id="KW-0788">Thiol protease</keyword>
<dbReference type="InterPro" id="IPR038765">
    <property type="entry name" value="Papain-like_cys_pep_sf"/>
</dbReference>
<dbReference type="STRING" id="642492.Clole_2963"/>
<dbReference type="Proteomes" id="UP000008467">
    <property type="component" value="Chromosome"/>
</dbReference>